<evidence type="ECO:0000256" key="9">
    <source>
        <dbReference type="SAM" id="Coils"/>
    </source>
</evidence>
<dbReference type="GeneTree" id="ENSGT00390000016884"/>
<feature type="coiled-coil region" evidence="9">
    <location>
        <begin position="92"/>
        <end position="119"/>
    </location>
</feature>
<dbReference type="PANTHER" id="PTHR33968">
    <property type="entry name" value="PROTEIN PET100 HOMOLOG, MITOCHONDRIAL"/>
    <property type="match status" value="1"/>
</dbReference>
<dbReference type="Bgee" id="ENSXETG00000040764">
    <property type="expression patterns" value="Expressed in heart and 12 other cell types or tissues"/>
</dbReference>
<dbReference type="AlphaFoldDB" id="A0A6I8SVZ4"/>
<evidence type="ECO:0000256" key="5">
    <source>
        <dbReference type="ARBA" id="ARBA00022989"/>
    </source>
</evidence>
<keyword evidence="3" id="KW-0812">Transmembrane</keyword>
<dbReference type="InParanoid" id="A0A6I8SVZ4"/>
<proteinExistence type="inferred from homology"/>
<keyword evidence="5" id="KW-1133">Transmembrane helix</keyword>
<name>A0A6I8SVZ4_XENTR</name>
<dbReference type="Ensembl" id="ENSXETT00000067716">
    <property type="protein sequence ID" value="ENSXETP00000096784"/>
    <property type="gene ID" value="ENSXETG00000040764"/>
</dbReference>
<evidence type="ECO:0000256" key="6">
    <source>
        <dbReference type="ARBA" id="ARBA00023128"/>
    </source>
</evidence>
<dbReference type="GO" id="GO:0031966">
    <property type="term" value="C:mitochondrial membrane"/>
    <property type="evidence" value="ECO:0007669"/>
    <property type="project" value="UniProtKB-SubCell"/>
</dbReference>
<reference evidence="10" key="1">
    <citation type="journal article" date="2010" name="Science">
        <title>The genome of the Western clawed frog Xenopus tropicalis.</title>
        <authorList>
            <person name="Hellsten U."/>
            <person name="Harland R.M."/>
            <person name="Gilchrist M.J."/>
            <person name="Hendrix D."/>
            <person name="Jurka J."/>
            <person name="Kapitonov V."/>
            <person name="Ovcharenko I."/>
            <person name="Putnam N.H."/>
            <person name="Shu S."/>
            <person name="Taher L."/>
            <person name="Blitz I.L."/>
            <person name="Blumberg B."/>
            <person name="Dichmann D.S."/>
            <person name="Dubchak I."/>
            <person name="Amaya E."/>
            <person name="Detter J.C."/>
            <person name="Fletcher R."/>
            <person name="Gerhard D.S."/>
            <person name="Goodstein D."/>
            <person name="Graves T."/>
            <person name="Grigoriev I.V."/>
            <person name="Grimwood J."/>
            <person name="Kawashima T."/>
            <person name="Lindquist E."/>
            <person name="Lucas S.M."/>
            <person name="Mead P.E."/>
            <person name="Mitros T."/>
            <person name="Ogino H."/>
            <person name="Ohta Y."/>
            <person name="Poliakov A.V."/>
            <person name="Pollet N."/>
            <person name="Robert J."/>
            <person name="Salamov A."/>
            <person name="Sater A.K."/>
            <person name="Schmutz J."/>
            <person name="Terry A."/>
            <person name="Vize P.D."/>
            <person name="Warren W.C."/>
            <person name="Wells D."/>
            <person name="Wills A."/>
            <person name="Wilson R.K."/>
            <person name="Zimmerman L.B."/>
            <person name="Zorn A.M."/>
            <person name="Grainger R."/>
            <person name="Grammer T."/>
            <person name="Khokha M.K."/>
            <person name="Richardson P.M."/>
            <person name="Rokhsar D.S."/>
        </authorList>
    </citation>
    <scope>NUCLEOTIDE SEQUENCE [LARGE SCALE GENOMIC DNA]</scope>
    <source>
        <strain evidence="10">Nigerian</strain>
    </source>
</reference>
<comment type="subcellular location">
    <subcellularLocation>
        <location evidence="1">Membrane</location>
        <topology evidence="1">Single-pass membrane protein</topology>
    </subcellularLocation>
    <subcellularLocation>
        <location evidence="2">Mitochondrion membrane</location>
    </subcellularLocation>
</comment>
<keyword evidence="6" id="KW-0496">Mitochondrion</keyword>
<evidence type="ECO:0000256" key="8">
    <source>
        <dbReference type="ARBA" id="ARBA00038077"/>
    </source>
</evidence>
<organism evidence="10">
    <name type="scientific">Xenopus tropicalis</name>
    <name type="common">Western clawed frog</name>
    <name type="synonym">Silurana tropicalis</name>
    <dbReference type="NCBI Taxonomy" id="8364"/>
    <lineage>
        <taxon>Eukaryota</taxon>
        <taxon>Metazoa</taxon>
        <taxon>Chordata</taxon>
        <taxon>Craniata</taxon>
        <taxon>Vertebrata</taxon>
        <taxon>Euteleostomi</taxon>
        <taxon>Amphibia</taxon>
        <taxon>Batrachia</taxon>
        <taxon>Anura</taxon>
        <taxon>Pipoidea</taxon>
        <taxon>Pipidae</taxon>
        <taxon>Xenopodinae</taxon>
        <taxon>Xenopus</taxon>
        <taxon>Silurana</taxon>
    </lineage>
</organism>
<dbReference type="InterPro" id="IPR018625">
    <property type="entry name" value="Pet100"/>
</dbReference>
<keyword evidence="9" id="KW-0175">Coiled coil</keyword>
<comment type="similarity">
    <text evidence="8">Belongs to the PET100 family.</text>
</comment>
<sequence length="124" mass="15103">MKGKIRTRFPEVAAYINQSRYSVSEDGQALRPIRFEEVWLEASVLNMGVKLEVFRMVLYLTFPVTMFWISNQAEYFEEYVVKRKREICPPEREHQRIELEAFQEKMRRRREERLLAEEENIKQI</sequence>
<keyword evidence="7" id="KW-0472">Membrane</keyword>
<dbReference type="PANTHER" id="PTHR33968:SF1">
    <property type="entry name" value="PROTEIN PET100 HOMOLOG, MITOCHONDRIAL"/>
    <property type="match status" value="1"/>
</dbReference>
<dbReference type="Pfam" id="PF09803">
    <property type="entry name" value="Pet100"/>
    <property type="match status" value="1"/>
</dbReference>
<evidence type="ECO:0000256" key="7">
    <source>
        <dbReference type="ARBA" id="ARBA00023136"/>
    </source>
</evidence>
<accession>A0A6I8SVZ4</accession>
<evidence type="ECO:0000256" key="2">
    <source>
        <dbReference type="ARBA" id="ARBA00004325"/>
    </source>
</evidence>
<evidence type="ECO:0000256" key="4">
    <source>
        <dbReference type="ARBA" id="ARBA00022946"/>
    </source>
</evidence>
<evidence type="ECO:0000313" key="10">
    <source>
        <dbReference type="Ensembl" id="ENSXETP00000096784"/>
    </source>
</evidence>
<keyword evidence="4" id="KW-0809">Transit peptide</keyword>
<reference evidence="10" key="2">
    <citation type="submission" date="2020-05" db="UniProtKB">
        <authorList>
            <consortium name="Ensembl"/>
        </authorList>
    </citation>
    <scope>IDENTIFICATION</scope>
</reference>
<dbReference type="GO" id="GO:0033617">
    <property type="term" value="P:mitochondrial respiratory chain complex IV assembly"/>
    <property type="evidence" value="ECO:0007669"/>
    <property type="project" value="InterPro"/>
</dbReference>
<dbReference type="FunCoup" id="A0A6I8SVZ4">
    <property type="interactions" value="73"/>
</dbReference>
<evidence type="ECO:0000256" key="3">
    <source>
        <dbReference type="ARBA" id="ARBA00022692"/>
    </source>
</evidence>
<evidence type="ECO:0000256" key="1">
    <source>
        <dbReference type="ARBA" id="ARBA00004167"/>
    </source>
</evidence>
<protein>
    <submittedName>
        <fullName evidence="10">Uncharacterized protein</fullName>
    </submittedName>
</protein>